<dbReference type="GO" id="GO:0008953">
    <property type="term" value="F:penicillin amidase activity"/>
    <property type="evidence" value="ECO:0007669"/>
    <property type="project" value="UniProtKB-EC"/>
</dbReference>
<evidence type="ECO:0000256" key="5">
    <source>
        <dbReference type="PIRSR" id="PIRSR001227-2"/>
    </source>
</evidence>
<evidence type="ECO:0000256" key="1">
    <source>
        <dbReference type="ARBA" id="ARBA00006586"/>
    </source>
</evidence>
<dbReference type="InterPro" id="IPR029055">
    <property type="entry name" value="Ntn_hydrolases_N"/>
</dbReference>
<evidence type="ECO:0000313" key="8">
    <source>
        <dbReference type="Proteomes" id="UP000242447"/>
    </source>
</evidence>
<evidence type="ECO:0000256" key="2">
    <source>
        <dbReference type="ARBA" id="ARBA00022801"/>
    </source>
</evidence>
<keyword evidence="5" id="KW-0106">Calcium</keyword>
<protein>
    <submittedName>
        <fullName evidence="7">Penicillin amidase family protein</fullName>
        <ecNumber evidence="7">3.5.1.11</ecNumber>
    </submittedName>
</protein>
<dbReference type="STRING" id="92947.BVG79_01229"/>
<organism evidence="7 8">
    <name type="scientific">Ketogulonicigenium robustum</name>
    <dbReference type="NCBI Taxonomy" id="92947"/>
    <lineage>
        <taxon>Bacteria</taxon>
        <taxon>Pseudomonadati</taxon>
        <taxon>Pseudomonadota</taxon>
        <taxon>Alphaproteobacteria</taxon>
        <taxon>Rhodobacterales</taxon>
        <taxon>Roseobacteraceae</taxon>
        <taxon>Ketogulonicigenium</taxon>
    </lineage>
</organism>
<keyword evidence="6" id="KW-0812">Transmembrane</keyword>
<keyword evidence="3" id="KW-0865">Zymogen</keyword>
<dbReference type="OrthoDB" id="9760084at2"/>
<feature type="binding site" evidence="5">
    <location>
        <position position="333"/>
    </location>
    <ligand>
        <name>Ca(2+)</name>
        <dbReference type="ChEBI" id="CHEBI:29108"/>
    </ligand>
</feature>
<dbReference type="KEGG" id="kro:BVG79_01229"/>
<accession>A0A1W6NZA0</accession>
<feature type="transmembrane region" description="Helical" evidence="6">
    <location>
        <begin position="7"/>
        <end position="30"/>
    </location>
</feature>
<dbReference type="EMBL" id="CP019937">
    <property type="protein sequence ID" value="ARO14575.1"/>
    <property type="molecule type" value="Genomic_DNA"/>
</dbReference>
<evidence type="ECO:0000313" key="7">
    <source>
        <dbReference type="EMBL" id="ARO14575.1"/>
    </source>
</evidence>
<dbReference type="PANTHER" id="PTHR34218:SF4">
    <property type="entry name" value="ACYL-HOMOSERINE LACTONE ACYLASE QUIP"/>
    <property type="match status" value="1"/>
</dbReference>
<name>A0A1W6NZA0_9RHOB</name>
<keyword evidence="6" id="KW-1133">Transmembrane helix</keyword>
<dbReference type="InterPro" id="IPR014395">
    <property type="entry name" value="Pen/GL7ACA/AHL_acylase"/>
</dbReference>
<keyword evidence="2 7" id="KW-0378">Hydrolase</keyword>
<dbReference type="InterPro" id="IPR043146">
    <property type="entry name" value="Penicillin_amidase_N_B-knob"/>
</dbReference>
<dbReference type="AlphaFoldDB" id="A0A1W6NZA0"/>
<dbReference type="Gene3D" id="1.10.439.10">
    <property type="entry name" value="Penicillin Amidohydrolase, domain 1"/>
    <property type="match status" value="1"/>
</dbReference>
<dbReference type="GO" id="GO:0046872">
    <property type="term" value="F:metal ion binding"/>
    <property type="evidence" value="ECO:0007669"/>
    <property type="project" value="UniProtKB-KW"/>
</dbReference>
<dbReference type="PIRSF" id="PIRSF001227">
    <property type="entry name" value="Pen_acylase"/>
    <property type="match status" value="1"/>
</dbReference>
<dbReference type="EC" id="3.5.1.11" evidence="7"/>
<evidence type="ECO:0000256" key="6">
    <source>
        <dbReference type="SAM" id="Phobius"/>
    </source>
</evidence>
<dbReference type="InterPro" id="IPR043147">
    <property type="entry name" value="Penicillin_amidase_A-knob"/>
</dbReference>
<dbReference type="Gene3D" id="1.10.1400.10">
    <property type="match status" value="1"/>
</dbReference>
<dbReference type="Gene3D" id="3.60.20.10">
    <property type="entry name" value="Glutamine Phosphoribosylpyrophosphate, subunit 1, domain 1"/>
    <property type="match status" value="1"/>
</dbReference>
<feature type="active site" description="Nucleophile" evidence="4">
    <location>
        <position position="261"/>
    </location>
</feature>
<dbReference type="RefSeq" id="WP_085786103.1">
    <property type="nucleotide sequence ID" value="NZ_CP019937.1"/>
</dbReference>
<gene>
    <name evidence="7" type="primary">pac</name>
    <name evidence="7" type="ORF">BVG79_01229</name>
</gene>
<comment type="similarity">
    <text evidence="1">Belongs to the peptidase S45 family.</text>
</comment>
<keyword evidence="5" id="KW-0479">Metal-binding</keyword>
<keyword evidence="6" id="KW-0472">Membrane</keyword>
<dbReference type="CDD" id="cd03747">
    <property type="entry name" value="Ntn_PGA_like"/>
    <property type="match status" value="1"/>
</dbReference>
<dbReference type="PANTHER" id="PTHR34218">
    <property type="entry name" value="PEPTIDASE S45 PENICILLIN AMIDASE"/>
    <property type="match status" value="1"/>
</dbReference>
<evidence type="ECO:0000256" key="4">
    <source>
        <dbReference type="PIRSR" id="PIRSR001227-1"/>
    </source>
</evidence>
<keyword evidence="8" id="KW-1185">Reference proteome</keyword>
<feature type="binding site" evidence="5">
    <location>
        <position position="521"/>
    </location>
    <ligand>
        <name>Ca(2+)</name>
        <dbReference type="ChEBI" id="CHEBI:29108"/>
    </ligand>
</feature>
<feature type="binding site" evidence="5">
    <location>
        <position position="336"/>
    </location>
    <ligand>
        <name>Ca(2+)</name>
        <dbReference type="ChEBI" id="CHEBI:29108"/>
    </ligand>
</feature>
<dbReference type="InterPro" id="IPR002692">
    <property type="entry name" value="S45"/>
</dbReference>
<dbReference type="GO" id="GO:0017000">
    <property type="term" value="P:antibiotic biosynthetic process"/>
    <property type="evidence" value="ECO:0007669"/>
    <property type="project" value="InterPro"/>
</dbReference>
<dbReference type="SUPFAM" id="SSF56235">
    <property type="entry name" value="N-terminal nucleophile aminohydrolases (Ntn hydrolases)"/>
    <property type="match status" value="1"/>
</dbReference>
<feature type="binding site" evidence="5">
    <location>
        <position position="195"/>
    </location>
    <ligand>
        <name>Ca(2+)</name>
        <dbReference type="ChEBI" id="CHEBI:29108"/>
    </ligand>
</feature>
<proteinExistence type="inferred from homology"/>
<reference evidence="7 8" key="1">
    <citation type="submission" date="2017-02" db="EMBL/GenBank/DDBJ databases">
        <title>Ketogulonicigenium robustum SPU B003 Genome sequencing and assembly.</title>
        <authorList>
            <person name="Li Y."/>
            <person name="Liu L."/>
            <person name="Wang C."/>
            <person name="Zhang M."/>
            <person name="Zhang T."/>
            <person name="Zhang Y."/>
        </authorList>
    </citation>
    <scope>NUCLEOTIDE SEQUENCE [LARGE SCALE GENOMIC DNA]</scope>
    <source>
        <strain evidence="7 8">SPU_B003</strain>
    </source>
</reference>
<dbReference type="Proteomes" id="UP000242447">
    <property type="component" value="Chromosome"/>
</dbReference>
<dbReference type="InterPro" id="IPR023343">
    <property type="entry name" value="Penicillin_amidase_dom1"/>
</dbReference>
<sequence>MTFVFRWLLRVATGLIVLGALVVGLMWFFLARSLPDYDATARVSGITAPVEVVRDMADVPHIFAQNDPDAYFALGYAHAQDRLWQMIVARRTVQGTLSELFGARTYESDALLRRLDLYGAAHDSLAAQDPYAMAALEAYADGVNAWLAQVNRGALGRGAPEMWLFNHAIAPWQPADSLAILKLMALQMEAQIPAEVLRAQTSLLLPPDRVADILPDDPGPALATLPRYAEIVRDVPTSFALNDTPRDPLAAVPLPGFQGASNAFAAGPARVASGGTLLANDPHTQLTAPSLWYLARLKLASGDVIGATIPGMPIILSGRSNALGWGITASYLDDLDVYIEEVNPANVAQYRTPDGWKAFETRDSIIQIKNAPAVTLRLQWTDNGPVLPPDQFDLGTIRPQGHVTTIAWSALSRTDASMSAALRVMRAKTVTSAIDAAEGFVAPAINLTLADRVDIGMKSLGAFPIRDPQHDSQGRMPSYGYLPQNRWQGFKPYAENPQFIDPAFGIIGTTNNKIVDAPFPDHMSFVWGDTQRIGRWEHLMQQRQVHTRQSFIETQLDTVSPTARSLLPLVAADLWFTGEAAADGTPERLRQRALALLSAWNGEMNEHLPEPLIYAAWMRALQDRLIRDDLGPLADRFTHVDPVFIERVFRNTDGAGAWCDIIQSAPIEDCDTIARLSLDDALVWITDHYGNAIETLRWGDAHTATSDHPVLGDVPLLGWIVNIRQSSSGGDNTLMRGLTLGTGNDPFLNVHAAAYRGVYDFSDPDNSVYVISTGQSGHPLSPHYDDLGERWRRGEYIPMSLDPQIARASAVGVTHLFPLDLPPSADIARP</sequence>
<evidence type="ECO:0000256" key="3">
    <source>
        <dbReference type="ARBA" id="ARBA00023145"/>
    </source>
</evidence>
<comment type="cofactor">
    <cofactor evidence="5">
        <name>Ca(2+)</name>
        <dbReference type="ChEBI" id="CHEBI:29108"/>
    </cofactor>
    <text evidence="5">Binds 1 Ca(2+) ion per dimer.</text>
</comment>
<dbReference type="Pfam" id="PF01804">
    <property type="entry name" value="Penicil_amidase"/>
    <property type="match status" value="1"/>
</dbReference>
<dbReference type="Gene3D" id="2.30.120.10">
    <property type="match status" value="1"/>
</dbReference>